<keyword evidence="2" id="KW-0723">Serine/threonine-protein kinase</keyword>
<dbReference type="SMART" id="SM00220">
    <property type="entry name" value="S_TKc"/>
    <property type="match status" value="1"/>
</dbReference>
<dbReference type="EMBL" id="AP026798">
    <property type="protein sequence ID" value="BDR53412.1"/>
    <property type="molecule type" value="Genomic_DNA"/>
</dbReference>
<evidence type="ECO:0000256" key="6">
    <source>
        <dbReference type="ARBA" id="ARBA00022840"/>
    </source>
</evidence>
<evidence type="ECO:0000313" key="10">
    <source>
        <dbReference type="Proteomes" id="UP001321766"/>
    </source>
</evidence>
<sequence>MAAAAPAKGSVAPAPQIRGLRYIRPLGSGGTCWVYLYQQAQPQRPVAVKVSKRRANRHSHELFLKEATFMARLSEHPYILSIYAAGVSADGHDYIVMEYAPGGNFKRIMKTSQLGQEQALDLGVRIASALYTAHQQGIIHRDVKPGNVLVTADHLPVLADFGISASTYQAAKAKGLSIPWAAPEVIAHKSGGSEASDIYSLGATLFGLLAGKSPYEYAFRVHSEEELAQAIMEREAPHFLRQEAAEDFERVLRKAMAHDREERYFSALDFARDMQVLQNRLYQQMTPLIAQDADLYPTSEELGIEGRLILTEPGAGLSQTGKELNKHRSKLLASARGNSRPAQAQASPTRQEETQASTSDAGNRLQRVKNAPQHQHDQAAGQAQQGTQPPAHSPYPANQALPDELNDATRPAFTPGQQASDLPDVTRQSVVSRAQVLAHRKLNLARRVGLSALSCLLAAVLATGLGVATHHEAGESVQTTTSSQTLHATASDAAGATDQAPAASTAVPPVSNGRGHRQDGHIQFTWSNPDPQPGDSYLWEQIPADQAADQTSNWQGAHESSQASVSIAAESDQLPCIRVALQRANHQLSTHSTTICAPKA</sequence>
<organism evidence="9 10">
    <name type="scientific">Bombiscardovia nodaiensis</name>
    <dbReference type="NCBI Taxonomy" id="2932181"/>
    <lineage>
        <taxon>Bacteria</taxon>
        <taxon>Bacillati</taxon>
        <taxon>Actinomycetota</taxon>
        <taxon>Actinomycetes</taxon>
        <taxon>Bifidobacteriales</taxon>
        <taxon>Bifidobacteriaceae</taxon>
        <taxon>Bombiscardovia</taxon>
    </lineage>
</organism>
<dbReference type="SUPFAM" id="SSF56112">
    <property type="entry name" value="Protein kinase-like (PK-like)"/>
    <property type="match status" value="1"/>
</dbReference>
<dbReference type="InterPro" id="IPR000719">
    <property type="entry name" value="Prot_kinase_dom"/>
</dbReference>
<evidence type="ECO:0000256" key="1">
    <source>
        <dbReference type="ARBA" id="ARBA00012513"/>
    </source>
</evidence>
<feature type="compositionally biased region" description="Polar residues" evidence="7">
    <location>
        <begin position="548"/>
        <end position="565"/>
    </location>
</feature>
<dbReference type="PANTHER" id="PTHR43289">
    <property type="entry name" value="MITOGEN-ACTIVATED PROTEIN KINASE KINASE KINASE 20-RELATED"/>
    <property type="match status" value="1"/>
</dbReference>
<keyword evidence="6" id="KW-0067">ATP-binding</keyword>
<reference evidence="9 10" key="1">
    <citation type="journal article" date="2023" name="Microbiol. Spectr.">
        <title>Symbiosis of Carpenter Bees with Uncharacterized Lactic Acid Bacteria Showing NAD Auxotrophy.</title>
        <authorList>
            <person name="Kawasaki S."/>
            <person name="Ozawa K."/>
            <person name="Mori T."/>
            <person name="Yamamoto A."/>
            <person name="Ito M."/>
            <person name="Ohkuma M."/>
            <person name="Sakamoto M."/>
            <person name="Matsutani M."/>
        </authorList>
    </citation>
    <scope>NUCLEOTIDE SEQUENCE [LARGE SCALE GENOMIC DNA]</scope>
    <source>
        <strain evidence="9 10">Kim37-2</strain>
    </source>
</reference>
<name>A0ABM8B938_9BIFI</name>
<evidence type="ECO:0000256" key="2">
    <source>
        <dbReference type="ARBA" id="ARBA00022527"/>
    </source>
</evidence>
<evidence type="ECO:0000256" key="3">
    <source>
        <dbReference type="ARBA" id="ARBA00022679"/>
    </source>
</evidence>
<keyword evidence="4" id="KW-0547">Nucleotide-binding</keyword>
<keyword evidence="10" id="KW-1185">Reference proteome</keyword>
<dbReference type="InterPro" id="IPR008271">
    <property type="entry name" value="Ser/Thr_kinase_AS"/>
</dbReference>
<keyword evidence="5" id="KW-0418">Kinase</keyword>
<keyword evidence="3" id="KW-0808">Transferase</keyword>
<dbReference type="Proteomes" id="UP001321766">
    <property type="component" value="Chromosome"/>
</dbReference>
<feature type="domain" description="Protein kinase" evidence="8">
    <location>
        <begin position="20"/>
        <end position="277"/>
    </location>
</feature>
<dbReference type="InterPro" id="IPR011009">
    <property type="entry name" value="Kinase-like_dom_sf"/>
</dbReference>
<feature type="compositionally biased region" description="Polar residues" evidence="7">
    <location>
        <begin position="336"/>
        <end position="361"/>
    </location>
</feature>
<feature type="compositionally biased region" description="Polar residues" evidence="7">
    <location>
        <begin position="415"/>
        <end position="426"/>
    </location>
</feature>
<dbReference type="PANTHER" id="PTHR43289:SF6">
    <property type="entry name" value="SERINE_THREONINE-PROTEIN KINASE NEKL-3"/>
    <property type="match status" value="1"/>
</dbReference>
<evidence type="ECO:0000259" key="8">
    <source>
        <dbReference type="PROSITE" id="PS50011"/>
    </source>
</evidence>
<feature type="compositionally biased region" description="Low complexity" evidence="7">
    <location>
        <begin position="378"/>
        <end position="390"/>
    </location>
</feature>
<accession>A0ABM8B938</accession>
<feature type="compositionally biased region" description="Low complexity" evidence="7">
    <location>
        <begin position="491"/>
        <end position="511"/>
    </location>
</feature>
<gene>
    <name evidence="9" type="ORF">KIM372_13190</name>
</gene>
<evidence type="ECO:0000256" key="5">
    <source>
        <dbReference type="ARBA" id="ARBA00022777"/>
    </source>
</evidence>
<dbReference type="PROSITE" id="PS50011">
    <property type="entry name" value="PROTEIN_KINASE_DOM"/>
    <property type="match status" value="1"/>
</dbReference>
<dbReference type="Gene3D" id="1.10.510.10">
    <property type="entry name" value="Transferase(Phosphotransferase) domain 1"/>
    <property type="match status" value="1"/>
</dbReference>
<protein>
    <recommendedName>
        <fullName evidence="1">non-specific serine/threonine protein kinase</fullName>
        <ecNumber evidence="1">2.7.11.1</ecNumber>
    </recommendedName>
</protein>
<evidence type="ECO:0000256" key="4">
    <source>
        <dbReference type="ARBA" id="ARBA00022741"/>
    </source>
</evidence>
<feature type="region of interest" description="Disordered" evidence="7">
    <location>
        <begin position="333"/>
        <end position="426"/>
    </location>
</feature>
<proteinExistence type="predicted"/>
<dbReference type="Pfam" id="PF00069">
    <property type="entry name" value="Pkinase"/>
    <property type="match status" value="1"/>
</dbReference>
<feature type="region of interest" description="Disordered" evidence="7">
    <location>
        <begin position="491"/>
        <end position="566"/>
    </location>
</feature>
<dbReference type="EC" id="2.7.11.1" evidence="1"/>
<dbReference type="CDD" id="cd14014">
    <property type="entry name" value="STKc_PknB_like"/>
    <property type="match status" value="1"/>
</dbReference>
<evidence type="ECO:0000256" key="7">
    <source>
        <dbReference type="SAM" id="MobiDB-lite"/>
    </source>
</evidence>
<evidence type="ECO:0000313" key="9">
    <source>
        <dbReference type="EMBL" id="BDR53412.1"/>
    </source>
</evidence>
<dbReference type="PROSITE" id="PS00108">
    <property type="entry name" value="PROTEIN_KINASE_ST"/>
    <property type="match status" value="1"/>
</dbReference>